<evidence type="ECO:0000313" key="3">
    <source>
        <dbReference type="Proteomes" id="UP000294930"/>
    </source>
</evidence>
<feature type="domain" description="YokE-like PH" evidence="1">
    <location>
        <begin position="11"/>
        <end position="74"/>
    </location>
</feature>
<evidence type="ECO:0000259" key="1">
    <source>
        <dbReference type="Pfam" id="PF14470"/>
    </source>
</evidence>
<protein>
    <recommendedName>
        <fullName evidence="1">YokE-like PH domain-containing protein</fullName>
    </recommendedName>
</protein>
<dbReference type="InterPro" id="IPR039519">
    <property type="entry name" value="YokE-like_PH"/>
</dbReference>
<comment type="caution">
    <text evidence="2">The sequence shown here is derived from an EMBL/GenBank/DDBJ whole genome shotgun (WGS) entry which is preliminary data.</text>
</comment>
<name>A0ABY2G8E5_9FLAO</name>
<proteinExistence type="predicted"/>
<keyword evidence="3" id="KW-1185">Reference proteome</keyword>
<sequence>MSSKLVDSIIKNEDILIKLVKKSEESLLEHLTLLGLLTNRKDILIITNKRILLVSKSKVIKNKEYTNFSKIKFNPLNHNLSFEDNDSLKQFINLNNFRISYKEIQYLKSKLNN</sequence>
<organism evidence="2 3">
    <name type="scientific">Meridianimaribacter flavus</name>
    <dbReference type="NCBI Taxonomy" id="571115"/>
    <lineage>
        <taxon>Bacteria</taxon>
        <taxon>Pseudomonadati</taxon>
        <taxon>Bacteroidota</taxon>
        <taxon>Flavobacteriia</taxon>
        <taxon>Flavobacteriales</taxon>
        <taxon>Flavobacteriaceae</taxon>
        <taxon>Meridianimaribacter</taxon>
    </lineage>
</organism>
<gene>
    <name evidence="2" type="ORF">A8975_0679</name>
</gene>
<dbReference type="Proteomes" id="UP000294930">
    <property type="component" value="Unassembled WGS sequence"/>
</dbReference>
<evidence type="ECO:0000313" key="2">
    <source>
        <dbReference type="EMBL" id="TDY14078.1"/>
    </source>
</evidence>
<dbReference type="EMBL" id="SOQZ01000001">
    <property type="protein sequence ID" value="TDY14078.1"/>
    <property type="molecule type" value="Genomic_DNA"/>
</dbReference>
<dbReference type="RefSeq" id="WP_134198671.1">
    <property type="nucleotide sequence ID" value="NZ_SOQZ01000001.1"/>
</dbReference>
<dbReference type="Pfam" id="PF14470">
    <property type="entry name" value="bPH_3"/>
    <property type="match status" value="1"/>
</dbReference>
<reference evidence="2 3" key="1">
    <citation type="submission" date="2019-03" db="EMBL/GenBank/DDBJ databases">
        <title>Genomic Encyclopedia of Type Strains, Phase III (KMG-III): the genomes of soil and plant-associated and newly described type strains.</title>
        <authorList>
            <person name="Whitman W."/>
        </authorList>
    </citation>
    <scope>NUCLEOTIDE SEQUENCE [LARGE SCALE GENOMIC DNA]</scope>
    <source>
        <strain evidence="2 3">CGMCC 1.10957</strain>
    </source>
</reference>
<accession>A0ABY2G8E5</accession>